<evidence type="ECO:0000256" key="2">
    <source>
        <dbReference type="ARBA" id="ARBA00022801"/>
    </source>
</evidence>
<evidence type="ECO:0000313" key="7">
    <source>
        <dbReference type="RefSeq" id="XP_019642941.1"/>
    </source>
</evidence>
<accession>A0A6P4ZP39</accession>
<dbReference type="PANTHER" id="PTHR12737:SF9">
    <property type="entry name" value="DIMETHYLARGININASE"/>
    <property type="match status" value="1"/>
</dbReference>
<feature type="active site" description="Proton donor" evidence="3">
    <location>
        <position position="217"/>
    </location>
</feature>
<keyword evidence="5" id="KW-1185">Reference proteome</keyword>
<dbReference type="RefSeq" id="XP_019642940.1">
    <property type="nucleotide sequence ID" value="XM_019787381.1"/>
</dbReference>
<feature type="compositionally biased region" description="Polar residues" evidence="4">
    <location>
        <begin position="17"/>
        <end position="30"/>
    </location>
</feature>
<dbReference type="FunFam" id="3.75.10.10:FF:000004">
    <property type="entry name" value="N(G),N(G)-dimethylarginine dimethylaminohydrolase 1"/>
    <property type="match status" value="1"/>
</dbReference>
<dbReference type="Pfam" id="PF19420">
    <property type="entry name" value="DDAH_eukar"/>
    <property type="match status" value="1"/>
</dbReference>
<dbReference type="RefSeq" id="XP_019642941.1">
    <property type="nucleotide sequence ID" value="XM_019787382.1"/>
</dbReference>
<gene>
    <name evidence="6 7" type="primary">LOC109484155</name>
</gene>
<dbReference type="SUPFAM" id="SSF55909">
    <property type="entry name" value="Pentein"/>
    <property type="match status" value="1"/>
</dbReference>
<evidence type="ECO:0000313" key="5">
    <source>
        <dbReference type="Proteomes" id="UP000515135"/>
    </source>
</evidence>
<dbReference type="GO" id="GO:0000052">
    <property type="term" value="P:citrulline metabolic process"/>
    <property type="evidence" value="ECO:0007669"/>
    <property type="project" value="TreeGrafter"/>
</dbReference>
<dbReference type="GO" id="GO:0006525">
    <property type="term" value="P:arginine metabolic process"/>
    <property type="evidence" value="ECO:0007669"/>
    <property type="project" value="TreeGrafter"/>
</dbReference>
<keyword evidence="2" id="KW-0378">Hydrolase</keyword>
<dbReference type="GeneID" id="109484155"/>
<evidence type="ECO:0000313" key="6">
    <source>
        <dbReference type="RefSeq" id="XP_019642940.1"/>
    </source>
</evidence>
<feature type="region of interest" description="Disordered" evidence="4">
    <location>
        <begin position="1"/>
        <end position="30"/>
    </location>
</feature>
<name>A0A6P4ZP39_BRABE</name>
<dbReference type="GO" id="GO:0016403">
    <property type="term" value="F:dimethylargininase activity"/>
    <property type="evidence" value="ECO:0007669"/>
    <property type="project" value="TreeGrafter"/>
</dbReference>
<dbReference type="PANTHER" id="PTHR12737">
    <property type="entry name" value="DIMETHYLARGININE DIMETHYLAMINOHYDROLASE"/>
    <property type="match status" value="1"/>
</dbReference>
<dbReference type="KEGG" id="bbel:109484155"/>
<dbReference type="InterPro" id="IPR033199">
    <property type="entry name" value="DDAH-like"/>
</dbReference>
<reference evidence="6 7" key="1">
    <citation type="submission" date="2025-04" db="UniProtKB">
        <authorList>
            <consortium name="RefSeq"/>
        </authorList>
    </citation>
    <scope>IDENTIFICATION</scope>
    <source>
        <tissue evidence="6 7">Gonad</tissue>
    </source>
</reference>
<evidence type="ECO:0000256" key="1">
    <source>
        <dbReference type="ARBA" id="ARBA00008532"/>
    </source>
</evidence>
<protein>
    <submittedName>
        <fullName evidence="6 7">N(G),N(G)-dimethylarginine dimethylaminohydrolase 1-like</fullName>
    </submittedName>
</protein>
<evidence type="ECO:0000256" key="4">
    <source>
        <dbReference type="SAM" id="MobiDB-lite"/>
    </source>
</evidence>
<evidence type="ECO:0000256" key="3">
    <source>
        <dbReference type="PIRSR" id="PIRSR633199-1"/>
    </source>
</evidence>
<proteinExistence type="inferred from homology"/>
<comment type="similarity">
    <text evidence="1">Belongs to the DDAH family.</text>
</comment>
<dbReference type="GO" id="GO:0016597">
    <property type="term" value="F:amino acid binding"/>
    <property type="evidence" value="ECO:0007669"/>
    <property type="project" value="TreeGrafter"/>
</dbReference>
<dbReference type="GO" id="GO:0045429">
    <property type="term" value="P:positive regulation of nitric oxide biosynthetic process"/>
    <property type="evidence" value="ECO:0007669"/>
    <property type="project" value="TreeGrafter"/>
</dbReference>
<dbReference type="OrthoDB" id="10016839at2759"/>
<dbReference type="AlphaFoldDB" id="A0A6P4ZP39"/>
<feature type="active site" description="Nucleophile" evidence="3">
    <location>
        <position position="314"/>
    </location>
</feature>
<dbReference type="Gene3D" id="3.75.10.10">
    <property type="entry name" value="L-arginine/glycine Amidinotransferase, Chain A"/>
    <property type="match status" value="1"/>
</dbReference>
<dbReference type="Proteomes" id="UP000515135">
    <property type="component" value="Unplaced"/>
</dbReference>
<organism evidence="5 6">
    <name type="scientific">Branchiostoma belcheri</name>
    <name type="common">Amphioxus</name>
    <dbReference type="NCBI Taxonomy" id="7741"/>
    <lineage>
        <taxon>Eukaryota</taxon>
        <taxon>Metazoa</taxon>
        <taxon>Chordata</taxon>
        <taxon>Cephalochordata</taxon>
        <taxon>Leptocardii</taxon>
        <taxon>Amphioxiformes</taxon>
        <taxon>Branchiostomatidae</taxon>
        <taxon>Branchiostoma</taxon>
    </lineage>
</organism>
<sequence length="319" mass="34788">MGQSGSTECEGAKLNVSRPTSTPKPTISRETYPTYTRAIVRGIPNSIRDRSEARQQNGLDCCSLFLGFYGGHYTYDNIPEWVEVGKARRQHARYIRVLRDLGLEVTVLPADESTPDCPFVEDTCVVVGNRALVTRPEGMVRRRELASVETCLRSLGLEVHKISSSGATLEGGDVVFTGTEFFVGDSSQSNLAGHRILAETFPEYPVHSVPLYPPEFHLKGVACCAAPGVIALADNSAGRLAWDVICRKGVSSYQPLWLPDGSAVDCIYVNGTLIHCSWEEGRSNCQVFAQNLPGYNLVKVPLDELGKVQAALSCCSVLF</sequence>